<accession>A0A409VHS7</accession>
<reference evidence="5 6" key="1">
    <citation type="journal article" date="2018" name="Evol. Lett.">
        <title>Horizontal gene cluster transfer increased hallucinogenic mushroom diversity.</title>
        <authorList>
            <person name="Reynolds H.T."/>
            <person name="Vijayakumar V."/>
            <person name="Gluck-Thaler E."/>
            <person name="Korotkin H.B."/>
            <person name="Matheny P.B."/>
            <person name="Slot J.C."/>
        </authorList>
    </citation>
    <scope>NUCLEOTIDE SEQUENCE [LARGE SCALE GENOMIC DNA]</scope>
    <source>
        <strain evidence="5 6">SRW20</strain>
    </source>
</reference>
<feature type="compositionally biased region" description="Polar residues" evidence="2">
    <location>
        <begin position="180"/>
        <end position="192"/>
    </location>
</feature>
<keyword evidence="1" id="KW-0808">Transferase</keyword>
<dbReference type="EMBL" id="NHYE01005645">
    <property type="protein sequence ID" value="PPQ65809.1"/>
    <property type="molecule type" value="Genomic_DNA"/>
</dbReference>
<feature type="region of interest" description="Disordered" evidence="2">
    <location>
        <begin position="168"/>
        <end position="192"/>
    </location>
</feature>
<dbReference type="Pfam" id="PF17101">
    <property type="entry name" value="Stealth_CR1"/>
    <property type="match status" value="1"/>
</dbReference>
<dbReference type="InterPro" id="IPR031357">
    <property type="entry name" value="Stealth_CR3"/>
</dbReference>
<sequence length="753" mass="84230">MTLPYDVEAVPTSFLPLRPRRSLLISPTIGKRIAVIVTILCSVFVLYSYNQLPPSLDAAPLELPSQSSGTSGTSDTSLLSPHCPIRPTPYFYPENSSNFYLLFTPDDPVPADTTTRRIATHDAISDDCLEYWISKGRWSNACLRLKIEEPRIDFVWTWVNGSDPLHRAARESHPPPVLSSRPQRLPTSSNVEKQYRQHDELRYSLRSARKATAGWRESMFHLVANSFSIPLPPYEGEGSDFRYGIRLGQVPQWLDLWTSDEGSPSITVHHDVDIFRLLPAKFDEVPSTADLAAWREASIPTFNSMAVESQLANLPPADVSENTLVFVMDDNYFLLPLPTSSFYSPIHGPILQLQPDLLVDPSGKHGSPPGWSEWRGLETADSRLSERFGTRGRPYLVHNARSLPLPLLHEASLTFPSAFSSTATSRFRGQDAARPETHTLWLATHFIIERHREALLWSWAVAKWGGQKGRVTREEKNKMWVEIGGDLDQSSTKVPWPQRESRLTVRKELETAGLPNPNITNYAFLSSDGYPYAYLPLKNHYPPPANQNGWADLAPIPSDQSPRTVCTIVKKYCFGDDSDELSADLFKRIMVDKPTCGDCIISALINSSGSAGLSSFLPEKSSSPPVASNAPPHLPLSLSSVLTFPYPANPRAFALRLIQRYSYVLGATPNRFFGATSAFETSQRLRIIDVHDTDIALLCVNDDLSTTDSRSIANLDNALQTWMKGRWPDRAPYELEETDMSMVIDHRQVEPCV</sequence>
<dbReference type="PANTHER" id="PTHR24045:SF0">
    <property type="entry name" value="N-ACETYLGLUCOSAMINE-1-PHOSPHOTRANSFERASE SUBUNITS ALPHA_BETA"/>
    <property type="match status" value="1"/>
</dbReference>
<dbReference type="GO" id="GO:0005794">
    <property type="term" value="C:Golgi apparatus"/>
    <property type="evidence" value="ECO:0007669"/>
    <property type="project" value="TreeGrafter"/>
</dbReference>
<dbReference type="Proteomes" id="UP000284706">
    <property type="component" value="Unassembled WGS sequence"/>
</dbReference>
<dbReference type="STRING" id="231916.A0A409VHS7"/>
<evidence type="ECO:0000256" key="1">
    <source>
        <dbReference type="ARBA" id="ARBA00022679"/>
    </source>
</evidence>
<evidence type="ECO:0000313" key="5">
    <source>
        <dbReference type="EMBL" id="PPQ65809.1"/>
    </source>
</evidence>
<dbReference type="InterPro" id="IPR031358">
    <property type="entry name" value="Stealth_CR1"/>
</dbReference>
<feature type="domain" description="Stealth protein CR3 conserved region 3" evidence="4">
    <location>
        <begin position="398"/>
        <end position="449"/>
    </location>
</feature>
<evidence type="ECO:0000259" key="4">
    <source>
        <dbReference type="Pfam" id="PF17102"/>
    </source>
</evidence>
<dbReference type="GO" id="GO:0003976">
    <property type="term" value="F:UDP-N-acetylglucosamine-lysosomal-enzyme N-acetylglucosaminephosphotransferase activity"/>
    <property type="evidence" value="ECO:0007669"/>
    <property type="project" value="TreeGrafter"/>
</dbReference>
<dbReference type="AlphaFoldDB" id="A0A409VHS7"/>
<proteinExistence type="predicted"/>
<keyword evidence="6" id="KW-1185">Reference proteome</keyword>
<feature type="domain" description="Stealth protein CR1 conserved region 1" evidence="3">
    <location>
        <begin position="150"/>
        <end position="171"/>
    </location>
</feature>
<comment type="caution">
    <text evidence="5">The sequence shown here is derived from an EMBL/GenBank/DDBJ whole genome shotgun (WGS) entry which is preliminary data.</text>
</comment>
<dbReference type="InterPro" id="IPR047141">
    <property type="entry name" value="Stealth"/>
</dbReference>
<gene>
    <name evidence="5" type="ORF">CVT26_000394</name>
</gene>
<organism evidence="5 6">
    <name type="scientific">Gymnopilus dilepis</name>
    <dbReference type="NCBI Taxonomy" id="231916"/>
    <lineage>
        <taxon>Eukaryota</taxon>
        <taxon>Fungi</taxon>
        <taxon>Dikarya</taxon>
        <taxon>Basidiomycota</taxon>
        <taxon>Agaricomycotina</taxon>
        <taxon>Agaricomycetes</taxon>
        <taxon>Agaricomycetidae</taxon>
        <taxon>Agaricales</taxon>
        <taxon>Agaricineae</taxon>
        <taxon>Hymenogastraceae</taxon>
        <taxon>Gymnopilus</taxon>
    </lineage>
</organism>
<dbReference type="InParanoid" id="A0A409VHS7"/>
<evidence type="ECO:0000313" key="6">
    <source>
        <dbReference type="Proteomes" id="UP000284706"/>
    </source>
</evidence>
<dbReference type="Pfam" id="PF17102">
    <property type="entry name" value="Stealth_CR3"/>
    <property type="match status" value="1"/>
</dbReference>
<evidence type="ECO:0000259" key="3">
    <source>
        <dbReference type="Pfam" id="PF17101"/>
    </source>
</evidence>
<name>A0A409VHS7_9AGAR</name>
<dbReference type="OrthoDB" id="263283at2759"/>
<evidence type="ECO:0000256" key="2">
    <source>
        <dbReference type="SAM" id="MobiDB-lite"/>
    </source>
</evidence>
<dbReference type="PANTHER" id="PTHR24045">
    <property type="match status" value="1"/>
</dbReference>
<evidence type="ECO:0008006" key="7">
    <source>
        <dbReference type="Google" id="ProtNLM"/>
    </source>
</evidence>
<protein>
    <recommendedName>
        <fullName evidence="7">Stealth protein CR3 conserved region 3 domain-containing protein</fullName>
    </recommendedName>
</protein>
<dbReference type="CDD" id="cd00241">
    <property type="entry name" value="DOMON_like"/>
    <property type="match status" value="1"/>
</dbReference>
<dbReference type="GO" id="GO:0046835">
    <property type="term" value="P:carbohydrate phosphorylation"/>
    <property type="evidence" value="ECO:0007669"/>
    <property type="project" value="TreeGrafter"/>
</dbReference>